<proteinExistence type="inferred from homology"/>
<feature type="domain" description="Tr-type G" evidence="12">
    <location>
        <begin position="287"/>
        <end position="513"/>
    </location>
</feature>
<dbReference type="Gene3D" id="3.40.50.300">
    <property type="entry name" value="P-loop containing nucleotide triphosphate hydrolases"/>
    <property type="match status" value="1"/>
</dbReference>
<dbReference type="PRINTS" id="PR00315">
    <property type="entry name" value="ELONGATNFCT"/>
</dbReference>
<feature type="region of interest" description="Disordered" evidence="11">
    <location>
        <begin position="137"/>
        <end position="270"/>
    </location>
</feature>
<feature type="compositionally biased region" description="Low complexity" evidence="11">
    <location>
        <begin position="226"/>
        <end position="245"/>
    </location>
</feature>
<evidence type="ECO:0000256" key="4">
    <source>
        <dbReference type="ARBA" id="ARBA00022553"/>
    </source>
</evidence>
<dbReference type="GO" id="GO:0006412">
    <property type="term" value="P:translation"/>
    <property type="evidence" value="ECO:0007669"/>
    <property type="project" value="UniProtKB-KW"/>
</dbReference>
<dbReference type="FunFam" id="2.40.30.10:FF:000020">
    <property type="entry name" value="Translation elongation factor EF-1"/>
    <property type="match status" value="1"/>
</dbReference>
<dbReference type="InterPro" id="IPR037189">
    <property type="entry name" value="HBS1-like_N_sf"/>
</dbReference>
<evidence type="ECO:0000256" key="7">
    <source>
        <dbReference type="ARBA" id="ARBA00022845"/>
    </source>
</evidence>
<dbReference type="Gene3D" id="2.40.30.10">
    <property type="entry name" value="Translation factors"/>
    <property type="match status" value="2"/>
</dbReference>
<keyword evidence="5" id="KW-0547">Nucleotide-binding</keyword>
<dbReference type="AlphaFoldDB" id="A0A7M7NMQ3"/>
<dbReference type="InterPro" id="IPR000795">
    <property type="entry name" value="T_Tr_GTP-bd_dom"/>
</dbReference>
<dbReference type="CDD" id="cd01883">
    <property type="entry name" value="EF1_alpha"/>
    <property type="match status" value="1"/>
</dbReference>
<feature type="compositionally biased region" description="Gly residues" evidence="11">
    <location>
        <begin position="199"/>
        <end position="208"/>
    </location>
</feature>
<accession>A0A7M7NMQ3</accession>
<evidence type="ECO:0000256" key="2">
    <source>
        <dbReference type="ARBA" id="ARBA00007249"/>
    </source>
</evidence>
<dbReference type="SUPFAM" id="SSF50447">
    <property type="entry name" value="Translation proteins"/>
    <property type="match status" value="1"/>
</dbReference>
<keyword evidence="14" id="KW-1185">Reference proteome</keyword>
<evidence type="ECO:0000256" key="6">
    <source>
        <dbReference type="ARBA" id="ARBA00022801"/>
    </source>
</evidence>
<reference evidence="13" key="2">
    <citation type="submission" date="2021-01" db="UniProtKB">
        <authorList>
            <consortium name="EnsemblMetazoa"/>
        </authorList>
    </citation>
    <scope>IDENTIFICATION</scope>
</reference>
<protein>
    <recommendedName>
        <fullName evidence="12">Tr-type G domain-containing protein</fullName>
    </recommendedName>
</protein>
<comment type="catalytic activity">
    <reaction evidence="10">
        <text>GTP + H2O = GDP + phosphate + H(+)</text>
        <dbReference type="Rhea" id="RHEA:19669"/>
        <dbReference type="ChEBI" id="CHEBI:15377"/>
        <dbReference type="ChEBI" id="CHEBI:15378"/>
        <dbReference type="ChEBI" id="CHEBI:37565"/>
        <dbReference type="ChEBI" id="CHEBI:43474"/>
        <dbReference type="ChEBI" id="CHEBI:58189"/>
    </reaction>
    <physiologicalReaction direction="left-to-right" evidence="10">
        <dbReference type="Rhea" id="RHEA:19670"/>
    </physiologicalReaction>
</comment>
<dbReference type="Pfam" id="PF08938">
    <property type="entry name" value="HBS1_N"/>
    <property type="match status" value="1"/>
</dbReference>
<dbReference type="GO" id="GO:0003924">
    <property type="term" value="F:GTPase activity"/>
    <property type="evidence" value="ECO:0007669"/>
    <property type="project" value="InterPro"/>
</dbReference>
<evidence type="ECO:0000256" key="11">
    <source>
        <dbReference type="SAM" id="MobiDB-lite"/>
    </source>
</evidence>
<dbReference type="FunFam" id="2.40.30.10:FF:000035">
    <property type="entry name" value="HBS1-like translational GTPase"/>
    <property type="match status" value="1"/>
</dbReference>
<dbReference type="Pfam" id="PF22594">
    <property type="entry name" value="GTP-eEF1A_C"/>
    <property type="match status" value="1"/>
</dbReference>
<comment type="similarity">
    <text evidence="2">Belongs to the TRAFAC class translation factor GTPase superfamily. Classic translation factor GTPase family. EF-Tu/EF-1A subfamily.</text>
</comment>
<dbReference type="InterPro" id="IPR027417">
    <property type="entry name" value="P-loop_NTPase"/>
</dbReference>
<evidence type="ECO:0000256" key="8">
    <source>
        <dbReference type="ARBA" id="ARBA00022917"/>
    </source>
</evidence>
<dbReference type="Pfam" id="PF00009">
    <property type="entry name" value="GTP_EFTU"/>
    <property type="match status" value="1"/>
</dbReference>
<comment type="subcellular location">
    <subcellularLocation>
        <location evidence="1">Cytoplasm</location>
    </subcellularLocation>
</comment>
<dbReference type="GeneID" id="591684"/>
<evidence type="ECO:0000256" key="1">
    <source>
        <dbReference type="ARBA" id="ARBA00004496"/>
    </source>
</evidence>
<feature type="region of interest" description="Disordered" evidence="11">
    <location>
        <begin position="57"/>
        <end position="84"/>
    </location>
</feature>
<dbReference type="GO" id="GO:0005525">
    <property type="term" value="F:GTP binding"/>
    <property type="evidence" value="ECO:0007669"/>
    <property type="project" value="UniProtKB-KW"/>
</dbReference>
<evidence type="ECO:0000256" key="10">
    <source>
        <dbReference type="ARBA" id="ARBA00049117"/>
    </source>
</evidence>
<dbReference type="SUPFAM" id="SSF52540">
    <property type="entry name" value="P-loop containing nucleoside triphosphate hydrolases"/>
    <property type="match status" value="1"/>
</dbReference>
<dbReference type="InterPro" id="IPR009001">
    <property type="entry name" value="Transl_elong_EF1A/Init_IF2_C"/>
</dbReference>
<dbReference type="InterPro" id="IPR050100">
    <property type="entry name" value="TRAFAC_GTPase_members"/>
</dbReference>
<keyword evidence="8" id="KW-0648">Protein biosynthesis</keyword>
<dbReference type="CDD" id="cd16267">
    <property type="entry name" value="HBS1-like_II"/>
    <property type="match status" value="1"/>
</dbReference>
<feature type="compositionally biased region" description="Polar residues" evidence="11">
    <location>
        <begin position="145"/>
        <end position="155"/>
    </location>
</feature>
<dbReference type="FunFam" id="3.40.50.300:FF:000204">
    <property type="entry name" value="Translation elongation factor Tu"/>
    <property type="match status" value="1"/>
</dbReference>
<keyword evidence="9" id="KW-0342">GTP-binding</keyword>
<dbReference type="PROSITE" id="PS51722">
    <property type="entry name" value="G_TR_2"/>
    <property type="match status" value="1"/>
</dbReference>
<evidence type="ECO:0000256" key="9">
    <source>
        <dbReference type="ARBA" id="ARBA00023134"/>
    </source>
</evidence>
<keyword evidence="3" id="KW-0963">Cytoplasm</keyword>
<dbReference type="PANTHER" id="PTHR23115">
    <property type="entry name" value="TRANSLATION FACTOR"/>
    <property type="match status" value="1"/>
</dbReference>
<dbReference type="Proteomes" id="UP000007110">
    <property type="component" value="Unassembled WGS sequence"/>
</dbReference>
<dbReference type="GO" id="GO:0005737">
    <property type="term" value="C:cytoplasm"/>
    <property type="evidence" value="ECO:0007669"/>
    <property type="project" value="UniProtKB-SubCell"/>
</dbReference>
<dbReference type="CTD" id="10767"/>
<dbReference type="CDD" id="cd04093">
    <property type="entry name" value="HBS1_C_III"/>
    <property type="match status" value="1"/>
</dbReference>
<keyword evidence="7" id="KW-0810">Translation regulation</keyword>
<sequence>MARHRNIRGQNYDEDYEGYDDVYGHSVEDDFMYGASPSTAEQFLYRRGHHELSSYLEDIGEDDRNSDSEQPLADSRNYERPKLSDVDEARLQSCLDEIRNVVGDTTPEHVLIDAVVANKFDYERALDAILNKQETNHKTKIDTRTGPQRTDNTAELDSRLRLDQTVDDSATQITRLRFEGKDPKQGFQVNVEDTSKGKSPGGEGGAGGGEDETKVEGAGSRKGALSPTRLSETSSSRRSSRESLPNVSSESDLQAYSSATSTPSRKEGRKALSVDIAKELEKRQAGKELLNLVVIGHVDAGKSTLMGHLLYLLGQVNQRVMHKYETESRKQGKASFAYAWVLDETEEERGRGITMDVGLTRFETTHRLVTLLDAPGHKDFIPNMITGAAQADAAILVVDATRGEFETGFESGGQTREHALLVRSLGVRQLVVGVNKLDTVSWSEERFSEIVKKLGAFLKQAGFKESDVVYIPCSGLTGENLTEQAKEPALTSWYSETCLLDHIDKLKPPKRSTDQSMRLCVSDVFKGMGSGVSVSGKIETGSLQIGEKIMVMPAGENGLIKVITVHDEDTRWACAGDHTTIVITGVDQMNLTIGSVICTYHDPIRASTRFQARVVIFNIEVPLTKGFPVLVHYQSVSEPAVIKKLVSVLHKSTGEVVQKKPKCLTKQMNAIIELETSRPVCLELYKDYKELGRFMLRYGGSTIAAGVVTELKY</sequence>
<dbReference type="InterPro" id="IPR054696">
    <property type="entry name" value="GTP-eEF1A_C"/>
</dbReference>
<name>A0A7M7NMQ3_STRPU</name>
<dbReference type="EnsemblMetazoa" id="XM_030982933">
    <property type="protein sequence ID" value="XP_030838793"/>
    <property type="gene ID" value="LOC591684"/>
</dbReference>
<feature type="compositionally biased region" description="Polar residues" evidence="11">
    <location>
        <begin position="246"/>
        <end position="263"/>
    </location>
</feature>
<dbReference type="GO" id="GO:0006417">
    <property type="term" value="P:regulation of translation"/>
    <property type="evidence" value="ECO:0007669"/>
    <property type="project" value="UniProtKB-KW"/>
</dbReference>
<dbReference type="InterPro" id="IPR015033">
    <property type="entry name" value="HBS1-like_N"/>
</dbReference>
<dbReference type="SUPFAM" id="SSF109732">
    <property type="entry name" value="HBS1-like domain"/>
    <property type="match status" value="1"/>
</dbReference>
<evidence type="ECO:0000256" key="5">
    <source>
        <dbReference type="ARBA" id="ARBA00022741"/>
    </source>
</evidence>
<organism evidence="13 14">
    <name type="scientific">Strongylocentrotus purpuratus</name>
    <name type="common">Purple sea urchin</name>
    <dbReference type="NCBI Taxonomy" id="7668"/>
    <lineage>
        <taxon>Eukaryota</taxon>
        <taxon>Metazoa</taxon>
        <taxon>Echinodermata</taxon>
        <taxon>Eleutherozoa</taxon>
        <taxon>Echinozoa</taxon>
        <taxon>Echinoidea</taxon>
        <taxon>Euechinoidea</taxon>
        <taxon>Echinacea</taxon>
        <taxon>Camarodonta</taxon>
        <taxon>Echinidea</taxon>
        <taxon>Strongylocentrotidae</taxon>
        <taxon>Strongylocentrotus</taxon>
    </lineage>
</organism>
<evidence type="ECO:0000259" key="12">
    <source>
        <dbReference type="PROSITE" id="PS51722"/>
    </source>
</evidence>
<evidence type="ECO:0000256" key="3">
    <source>
        <dbReference type="ARBA" id="ARBA00022490"/>
    </source>
</evidence>
<dbReference type="SUPFAM" id="SSF50465">
    <property type="entry name" value="EF-Tu/eEF-1alpha/eIF2-gamma C-terminal domain"/>
    <property type="match status" value="1"/>
</dbReference>
<reference evidence="14" key="1">
    <citation type="submission" date="2015-02" db="EMBL/GenBank/DDBJ databases">
        <title>Genome sequencing for Strongylocentrotus purpuratus.</title>
        <authorList>
            <person name="Murali S."/>
            <person name="Liu Y."/>
            <person name="Vee V."/>
            <person name="English A."/>
            <person name="Wang M."/>
            <person name="Skinner E."/>
            <person name="Han Y."/>
            <person name="Muzny D.M."/>
            <person name="Worley K.C."/>
            <person name="Gibbs R.A."/>
        </authorList>
    </citation>
    <scope>NUCLEOTIDE SEQUENCE</scope>
</reference>
<dbReference type="Gene3D" id="1.10.8.10">
    <property type="entry name" value="DNA helicase RuvA subunit, C-terminal domain"/>
    <property type="match status" value="1"/>
</dbReference>
<evidence type="ECO:0000313" key="13">
    <source>
        <dbReference type="EnsemblMetazoa" id="XP_030838793"/>
    </source>
</evidence>
<dbReference type="InterPro" id="IPR009000">
    <property type="entry name" value="Transl_B-barrel_sf"/>
</dbReference>
<evidence type="ECO:0000313" key="14">
    <source>
        <dbReference type="Proteomes" id="UP000007110"/>
    </source>
</evidence>
<keyword evidence="4" id="KW-0597">Phosphoprotein</keyword>
<keyword evidence="6" id="KW-0378">Hydrolase</keyword>
<dbReference type="RefSeq" id="XP_030838793.1">
    <property type="nucleotide sequence ID" value="XM_030982933.1"/>
</dbReference>